<dbReference type="InterPro" id="IPR009081">
    <property type="entry name" value="PP-bd_ACP"/>
</dbReference>
<gene>
    <name evidence="4" type="primary">acpP_1</name>
    <name evidence="4" type="ORF">RBATCC27255_01443</name>
</gene>
<dbReference type="EMBL" id="NNSR01000069">
    <property type="protein sequence ID" value="PKD27679.1"/>
    <property type="molecule type" value="Genomic_DNA"/>
</dbReference>
<evidence type="ECO:0000313" key="4">
    <source>
        <dbReference type="EMBL" id="PKD27679.1"/>
    </source>
</evidence>
<evidence type="ECO:0000313" key="5">
    <source>
        <dbReference type="Proteomes" id="UP000233425"/>
    </source>
</evidence>
<evidence type="ECO:0000256" key="1">
    <source>
        <dbReference type="ARBA" id="ARBA00022450"/>
    </source>
</evidence>
<dbReference type="Pfam" id="PF00550">
    <property type="entry name" value="PP-binding"/>
    <property type="match status" value="1"/>
</dbReference>
<dbReference type="RefSeq" id="WP_101029396.1">
    <property type="nucleotide sequence ID" value="NZ_CABMMZ010000069.1"/>
</dbReference>
<protein>
    <submittedName>
        <fullName evidence="4">Acyl carrier protein</fullName>
    </submittedName>
</protein>
<dbReference type="AlphaFoldDB" id="A0A2N0UL10"/>
<evidence type="ECO:0000259" key="3">
    <source>
        <dbReference type="PROSITE" id="PS50075"/>
    </source>
</evidence>
<feature type="domain" description="Carrier" evidence="3">
    <location>
        <begin position="3"/>
        <end position="79"/>
    </location>
</feature>
<keyword evidence="1" id="KW-0596">Phosphopantetheine</keyword>
<accession>A0A2N0UL10</accession>
<keyword evidence="5" id="KW-1185">Reference proteome</keyword>
<proteinExistence type="predicted"/>
<name>A0A2N0UL10_9FIRM</name>
<dbReference type="InterPro" id="IPR006162">
    <property type="entry name" value="Ppantetheine_attach_site"/>
</dbReference>
<dbReference type="Gene3D" id="1.10.1200.10">
    <property type="entry name" value="ACP-like"/>
    <property type="match status" value="1"/>
</dbReference>
<dbReference type="Proteomes" id="UP000233425">
    <property type="component" value="Unassembled WGS sequence"/>
</dbReference>
<comment type="caution">
    <text evidence="4">The sequence shown here is derived from an EMBL/GenBank/DDBJ whole genome shotgun (WGS) entry which is preliminary data.</text>
</comment>
<dbReference type="InterPro" id="IPR036736">
    <property type="entry name" value="ACP-like_sf"/>
</dbReference>
<dbReference type="PROSITE" id="PS50075">
    <property type="entry name" value="CARRIER"/>
    <property type="match status" value="1"/>
</dbReference>
<evidence type="ECO:0000256" key="2">
    <source>
        <dbReference type="ARBA" id="ARBA00022553"/>
    </source>
</evidence>
<dbReference type="SUPFAM" id="SSF47336">
    <property type="entry name" value="ACP-like"/>
    <property type="match status" value="1"/>
</dbReference>
<dbReference type="PROSITE" id="PS00012">
    <property type="entry name" value="PHOSPHOPANTETHEINE"/>
    <property type="match status" value="1"/>
</dbReference>
<keyword evidence="2" id="KW-0597">Phosphoprotein</keyword>
<reference evidence="4" key="1">
    <citation type="journal article" date="2018" name="Environ. Microbiol.">
        <title>Sporulation capability and amylosome conservation among diverse human colonic and rumen isolates of the keystone starch-degrader Ruminococcus bromii.</title>
        <authorList>
            <person name="Mukhopadhya I."/>
            <person name="Morais S."/>
            <person name="Laverde-Gomez J."/>
            <person name="Sheridan P.O."/>
            <person name="Walker A.W."/>
            <person name="Kelly W."/>
            <person name="Klieve A.V."/>
            <person name="Ouwerkerk D."/>
            <person name="Duncan S.H."/>
            <person name="Louis P."/>
            <person name="Koropatkin N."/>
            <person name="Cockburn D."/>
            <person name="Kibler R."/>
            <person name="Cooper P.J."/>
            <person name="Sandoval C."/>
            <person name="Crost E."/>
            <person name="Juge N."/>
            <person name="Bayer E.A."/>
            <person name="Flint H.J."/>
        </authorList>
    </citation>
    <scope>NUCLEOTIDE SEQUENCE [LARGE SCALE GENOMIC DNA]</scope>
    <source>
        <strain evidence="4">ATCC 27255</strain>
    </source>
</reference>
<sequence>MNNAIADQIKKMLVENLRIPENILTYDSELFGDEIGLDSIDSIEIVAGIDTLFGIDMTGADREHFQSIRALTEYVESKQG</sequence>
<organism evidence="4 5">
    <name type="scientific">Ruminococcus bromii</name>
    <dbReference type="NCBI Taxonomy" id="40518"/>
    <lineage>
        <taxon>Bacteria</taxon>
        <taxon>Bacillati</taxon>
        <taxon>Bacillota</taxon>
        <taxon>Clostridia</taxon>
        <taxon>Eubacteriales</taxon>
        <taxon>Oscillospiraceae</taxon>
        <taxon>Ruminococcus</taxon>
    </lineage>
</organism>